<name>A0A8D8WEK5_9HEMI</name>
<reference evidence="1" key="1">
    <citation type="submission" date="2021-05" db="EMBL/GenBank/DDBJ databases">
        <authorList>
            <person name="Alioto T."/>
            <person name="Alioto T."/>
            <person name="Gomez Garrido J."/>
        </authorList>
    </citation>
    <scope>NUCLEOTIDE SEQUENCE</scope>
</reference>
<organism evidence="1">
    <name type="scientific">Cacopsylla melanoneura</name>
    <dbReference type="NCBI Taxonomy" id="428564"/>
    <lineage>
        <taxon>Eukaryota</taxon>
        <taxon>Metazoa</taxon>
        <taxon>Ecdysozoa</taxon>
        <taxon>Arthropoda</taxon>
        <taxon>Hexapoda</taxon>
        <taxon>Insecta</taxon>
        <taxon>Pterygota</taxon>
        <taxon>Neoptera</taxon>
        <taxon>Paraneoptera</taxon>
        <taxon>Hemiptera</taxon>
        <taxon>Sternorrhyncha</taxon>
        <taxon>Psylloidea</taxon>
        <taxon>Psyllidae</taxon>
        <taxon>Psyllinae</taxon>
        <taxon>Cacopsylla</taxon>
    </lineage>
</organism>
<proteinExistence type="predicted"/>
<dbReference type="EMBL" id="HBUF01183847">
    <property type="protein sequence ID" value="CAG6656043.1"/>
    <property type="molecule type" value="Transcribed_RNA"/>
</dbReference>
<dbReference type="EMBL" id="HBUF01183850">
    <property type="protein sequence ID" value="CAG6656052.1"/>
    <property type="molecule type" value="Transcribed_RNA"/>
</dbReference>
<evidence type="ECO:0000313" key="1">
    <source>
        <dbReference type="EMBL" id="CAG6656043.1"/>
    </source>
</evidence>
<dbReference type="EMBL" id="HBUF01183848">
    <property type="protein sequence ID" value="CAG6656046.1"/>
    <property type="molecule type" value="Transcribed_RNA"/>
</dbReference>
<dbReference type="EMBL" id="HBUF01183849">
    <property type="protein sequence ID" value="CAG6656049.1"/>
    <property type="molecule type" value="Transcribed_RNA"/>
</dbReference>
<protein>
    <submittedName>
        <fullName evidence="1">Uncharacterized protein</fullName>
    </submittedName>
</protein>
<dbReference type="AlphaFoldDB" id="A0A8D8WEK5"/>
<sequence length="122" mass="13256">MVLSEWRLTIFTLVGGKYRLTVKFEYTGGARIVFEAEQVTLECKLPLLSLSIRSTPSDDWALILSIYHWVDGLGRPPMATHDSTTSAPSGTGGNCPGTRDCPRALYTITLSGGTITVSIHVL</sequence>
<accession>A0A8D8WEK5</accession>